<dbReference type="HOGENOM" id="CLU_1148220_0_0_1"/>
<evidence type="ECO:0000313" key="2">
    <source>
        <dbReference type="Proteomes" id="UP000000305"/>
    </source>
</evidence>
<evidence type="ECO:0000313" key="1">
    <source>
        <dbReference type="EMBL" id="EFX75177.1"/>
    </source>
</evidence>
<dbReference type="PANTHER" id="PTHR48456:SF1">
    <property type="match status" value="1"/>
</dbReference>
<dbReference type="KEGG" id="dpx:DAPPUDRAFT_250856"/>
<dbReference type="InParanoid" id="E9GZD8"/>
<accession>E9GZD8</accession>
<proteinExistence type="predicted"/>
<dbReference type="PhylomeDB" id="E9GZD8"/>
<gene>
    <name evidence="1" type="ORF">DAPPUDRAFT_250856</name>
</gene>
<dbReference type="EMBL" id="GL732577">
    <property type="protein sequence ID" value="EFX75177.1"/>
    <property type="molecule type" value="Genomic_DNA"/>
</dbReference>
<sequence length="242" mass="27127">MFGVGKRKKIPSSKLQDAADLVVVKPRREGNNQPSYSIVHRIDSGSPSVGRNNFPTGNGSNFPNVPFVRQPDTVLTNISTANVIANIWSKANNIPKQDVQDFIDRCKRIRKQDSYTHRGNTKKHKSWTGSMDWINGFNFPGAPQPVLFMGNVMSVASATTAIDRMLVGTSDSTILGIHLLAEYIIFHYYPGDTINIGMSQPGSFTTSPKYLNAVNVKYFHYQDDILRKQQTCIQHPNKQERN</sequence>
<dbReference type="PANTHER" id="PTHR48456">
    <property type="match status" value="1"/>
</dbReference>
<keyword evidence="2" id="KW-1185">Reference proteome</keyword>
<reference evidence="1 2" key="1">
    <citation type="journal article" date="2011" name="Science">
        <title>The ecoresponsive genome of Daphnia pulex.</title>
        <authorList>
            <person name="Colbourne J.K."/>
            <person name="Pfrender M.E."/>
            <person name="Gilbert D."/>
            <person name="Thomas W.K."/>
            <person name="Tucker A."/>
            <person name="Oakley T.H."/>
            <person name="Tokishita S."/>
            <person name="Aerts A."/>
            <person name="Arnold G.J."/>
            <person name="Basu M.K."/>
            <person name="Bauer D.J."/>
            <person name="Caceres C.E."/>
            <person name="Carmel L."/>
            <person name="Casola C."/>
            <person name="Choi J.H."/>
            <person name="Detter J.C."/>
            <person name="Dong Q."/>
            <person name="Dusheyko S."/>
            <person name="Eads B.D."/>
            <person name="Frohlich T."/>
            <person name="Geiler-Samerotte K.A."/>
            <person name="Gerlach D."/>
            <person name="Hatcher P."/>
            <person name="Jogdeo S."/>
            <person name="Krijgsveld J."/>
            <person name="Kriventseva E.V."/>
            <person name="Kultz D."/>
            <person name="Laforsch C."/>
            <person name="Lindquist E."/>
            <person name="Lopez J."/>
            <person name="Manak J.R."/>
            <person name="Muller J."/>
            <person name="Pangilinan J."/>
            <person name="Patwardhan R.P."/>
            <person name="Pitluck S."/>
            <person name="Pritham E.J."/>
            <person name="Rechtsteiner A."/>
            <person name="Rho M."/>
            <person name="Rogozin I.B."/>
            <person name="Sakarya O."/>
            <person name="Salamov A."/>
            <person name="Schaack S."/>
            <person name="Shapiro H."/>
            <person name="Shiga Y."/>
            <person name="Skalitzky C."/>
            <person name="Smith Z."/>
            <person name="Souvorov A."/>
            <person name="Sung W."/>
            <person name="Tang Z."/>
            <person name="Tsuchiya D."/>
            <person name="Tu H."/>
            <person name="Vos H."/>
            <person name="Wang M."/>
            <person name="Wolf Y.I."/>
            <person name="Yamagata H."/>
            <person name="Yamada T."/>
            <person name="Ye Y."/>
            <person name="Shaw J.R."/>
            <person name="Andrews J."/>
            <person name="Crease T.J."/>
            <person name="Tang H."/>
            <person name="Lucas S.M."/>
            <person name="Robertson H.M."/>
            <person name="Bork P."/>
            <person name="Koonin E.V."/>
            <person name="Zdobnov E.M."/>
            <person name="Grigoriev I.V."/>
            <person name="Lynch M."/>
            <person name="Boore J.L."/>
        </authorList>
    </citation>
    <scope>NUCLEOTIDE SEQUENCE [LARGE SCALE GENOMIC DNA]</scope>
</reference>
<dbReference type="Proteomes" id="UP000000305">
    <property type="component" value="Unassembled WGS sequence"/>
</dbReference>
<name>E9GZD8_DAPPU</name>
<organism evidence="1 2">
    <name type="scientific">Daphnia pulex</name>
    <name type="common">Water flea</name>
    <dbReference type="NCBI Taxonomy" id="6669"/>
    <lineage>
        <taxon>Eukaryota</taxon>
        <taxon>Metazoa</taxon>
        <taxon>Ecdysozoa</taxon>
        <taxon>Arthropoda</taxon>
        <taxon>Crustacea</taxon>
        <taxon>Branchiopoda</taxon>
        <taxon>Diplostraca</taxon>
        <taxon>Cladocera</taxon>
        <taxon>Anomopoda</taxon>
        <taxon>Daphniidae</taxon>
        <taxon>Daphnia</taxon>
    </lineage>
</organism>
<protein>
    <submittedName>
        <fullName evidence="1">Uncharacterized protein</fullName>
    </submittedName>
</protein>
<dbReference type="AlphaFoldDB" id="E9GZD8"/>